<dbReference type="EMBL" id="JASJQH010005791">
    <property type="protein sequence ID" value="KAK9739797.1"/>
    <property type="molecule type" value="Genomic_DNA"/>
</dbReference>
<sequence length="105" mass="12449">MHPDLFEVRTNLLEKFFDKYGFDANICHAHDYVLQKFEHKLKEKFGQDIKFVPPKVDYVDAIIKRKTYEGHYEHSNGKMVCKLPLVNNKGYYIIDGMEQVPLIQE</sequence>
<reference evidence="1 2" key="1">
    <citation type="submission" date="2023-04" db="EMBL/GenBank/DDBJ databases">
        <title>Genome of Basidiobolus ranarum AG-B5.</title>
        <authorList>
            <person name="Stajich J.E."/>
            <person name="Carter-House D."/>
            <person name="Gryganskyi A."/>
        </authorList>
    </citation>
    <scope>NUCLEOTIDE SEQUENCE [LARGE SCALE GENOMIC DNA]</scope>
    <source>
        <strain evidence="1 2">AG-B5</strain>
    </source>
</reference>
<gene>
    <name evidence="1" type="ORF">K7432_018360</name>
</gene>
<name>A0ABR2WCA6_9FUNG</name>
<dbReference type="Proteomes" id="UP001479436">
    <property type="component" value="Unassembled WGS sequence"/>
</dbReference>
<evidence type="ECO:0000313" key="2">
    <source>
        <dbReference type="Proteomes" id="UP001479436"/>
    </source>
</evidence>
<evidence type="ECO:0000313" key="1">
    <source>
        <dbReference type="EMBL" id="KAK9739797.1"/>
    </source>
</evidence>
<dbReference type="SUPFAM" id="SSF64484">
    <property type="entry name" value="beta and beta-prime subunits of DNA dependent RNA-polymerase"/>
    <property type="match status" value="1"/>
</dbReference>
<protein>
    <submittedName>
        <fullName evidence="1">Uncharacterized protein</fullName>
    </submittedName>
</protein>
<comment type="caution">
    <text evidence="1">The sequence shown here is derived from an EMBL/GenBank/DDBJ whole genome shotgun (WGS) entry which is preliminary data.</text>
</comment>
<accession>A0ABR2WCA6</accession>
<proteinExistence type="predicted"/>
<keyword evidence="2" id="KW-1185">Reference proteome</keyword>
<organism evidence="1 2">
    <name type="scientific">Basidiobolus ranarum</name>
    <dbReference type="NCBI Taxonomy" id="34480"/>
    <lineage>
        <taxon>Eukaryota</taxon>
        <taxon>Fungi</taxon>
        <taxon>Fungi incertae sedis</taxon>
        <taxon>Zoopagomycota</taxon>
        <taxon>Entomophthoromycotina</taxon>
        <taxon>Basidiobolomycetes</taxon>
        <taxon>Basidiobolales</taxon>
        <taxon>Basidiobolaceae</taxon>
        <taxon>Basidiobolus</taxon>
    </lineage>
</organism>